<dbReference type="AlphaFoldDB" id="A0A840UUK2"/>
<gene>
    <name evidence="2" type="ORF">HNR32_001643</name>
</gene>
<evidence type="ECO:0000256" key="1">
    <source>
        <dbReference type="SAM" id="Phobius"/>
    </source>
</evidence>
<evidence type="ECO:0000313" key="3">
    <source>
        <dbReference type="Proteomes" id="UP000559117"/>
    </source>
</evidence>
<keyword evidence="1" id="KW-0472">Membrane</keyword>
<dbReference type="Proteomes" id="UP000559117">
    <property type="component" value="Unassembled WGS sequence"/>
</dbReference>
<keyword evidence="1" id="KW-1133">Transmembrane helix</keyword>
<evidence type="ECO:0000313" key="2">
    <source>
        <dbReference type="EMBL" id="MBB5336494.1"/>
    </source>
</evidence>
<accession>A0A840UUK2</accession>
<comment type="caution">
    <text evidence="2">The sequence shown here is derived from an EMBL/GenBank/DDBJ whole genome shotgun (WGS) entry which is preliminary data.</text>
</comment>
<protein>
    <submittedName>
        <fullName evidence="2">Uncharacterized protein</fullName>
    </submittedName>
</protein>
<keyword evidence="1" id="KW-0812">Transmembrane</keyword>
<sequence length="34" mass="3914">MASPLFFFLANMYFTVFSYLTANLLAAKIYLMEA</sequence>
<name>A0A840UUK2_9FIRM</name>
<keyword evidence="3" id="KW-1185">Reference proteome</keyword>
<dbReference type="EMBL" id="JACHFH010000018">
    <property type="protein sequence ID" value="MBB5336494.1"/>
    <property type="molecule type" value="Genomic_DNA"/>
</dbReference>
<feature type="transmembrane region" description="Helical" evidence="1">
    <location>
        <begin position="6"/>
        <end position="31"/>
    </location>
</feature>
<organism evidence="2 3">
    <name type="scientific">Pectinatus brassicae</name>
    <dbReference type="NCBI Taxonomy" id="862415"/>
    <lineage>
        <taxon>Bacteria</taxon>
        <taxon>Bacillati</taxon>
        <taxon>Bacillota</taxon>
        <taxon>Negativicutes</taxon>
        <taxon>Selenomonadales</taxon>
        <taxon>Selenomonadaceae</taxon>
        <taxon>Pectinatus</taxon>
    </lineage>
</organism>
<reference evidence="2 3" key="1">
    <citation type="submission" date="2020-08" db="EMBL/GenBank/DDBJ databases">
        <title>Genomic Encyclopedia of Type Strains, Phase IV (KMG-IV): sequencing the most valuable type-strain genomes for metagenomic binning, comparative biology and taxonomic classification.</title>
        <authorList>
            <person name="Goeker M."/>
        </authorList>
    </citation>
    <scope>NUCLEOTIDE SEQUENCE [LARGE SCALE GENOMIC DNA]</scope>
    <source>
        <strain evidence="2 3">DSM 24661</strain>
    </source>
</reference>
<proteinExistence type="predicted"/>